<dbReference type="InterPro" id="IPR036259">
    <property type="entry name" value="MFS_trans_sf"/>
</dbReference>
<comment type="similarity">
    <text evidence="2 7">Belongs to the ferroportin (FP) (TC 2.A.100) family. SLC40A subfamily.</text>
</comment>
<evidence type="ECO:0000256" key="6">
    <source>
        <dbReference type="ARBA" id="ARBA00023136"/>
    </source>
</evidence>
<evidence type="ECO:0000256" key="7">
    <source>
        <dbReference type="RuleBase" id="RU365065"/>
    </source>
</evidence>
<dbReference type="RefSeq" id="XP_039136008.1">
    <property type="nucleotide sequence ID" value="XM_039280074.1"/>
</dbReference>
<dbReference type="SUPFAM" id="SSF103473">
    <property type="entry name" value="MFS general substrate transporter"/>
    <property type="match status" value="1"/>
</dbReference>
<evidence type="ECO:0000313" key="8">
    <source>
        <dbReference type="Proteomes" id="UP001515500"/>
    </source>
</evidence>
<evidence type="ECO:0000256" key="2">
    <source>
        <dbReference type="ARBA" id="ARBA00006279"/>
    </source>
</evidence>
<proteinExistence type="inferred from homology"/>
<comment type="function">
    <text evidence="7">May be involved in iron transport and iron homeostasis.</text>
</comment>
<dbReference type="GeneID" id="120273453"/>
<keyword evidence="8" id="KW-1185">Reference proteome</keyword>
<keyword evidence="4 7" id="KW-0812">Transmembrane</keyword>
<dbReference type="PANTHER" id="PTHR11660">
    <property type="entry name" value="SOLUTE CARRIER FAMILY 40 MEMBER"/>
    <property type="match status" value="1"/>
</dbReference>
<feature type="transmembrane region" description="Helical" evidence="7">
    <location>
        <begin position="451"/>
        <end position="471"/>
    </location>
</feature>
<evidence type="ECO:0000313" key="9">
    <source>
        <dbReference type="RefSeq" id="XP_039136008.1"/>
    </source>
</evidence>
<sequence length="486" mass="54457">MEDVNMRQPLVHGSSQQSLTLAFIKRMYVGHFLARWGARMWEFSVGLYMINLWPDSLLFTAIYGVVESSSTALFGSVVGKWVDRLTYAKVLKLWLLTQNLSFIVAGVTVTALLTCYNLKSTSFSTFLSFVIIVNLSGAIGVLSTLAGTILIEREWVVVIANGQPAGVLTEMNSTIRRIDLICKLLAPVFSGFIISFISLKASAVTLALWNTLSVWLQYWLLTSVYNGIPALINTDEQRKAKPITSNLLENESYFNENTSFAHLHWWNRIPEMLSKIPFLDAWILYSKQQVVLPGVSLALLYFTVLSFGTLMTATLQWKGIPAYIIGLARGFSAIVGISATMIYPIVHSHISTLRTGLWSIWTQWSFLLLCLASIWIKNNGVSAWMLMGGVAASRLGLWMFDLSVIQQMQDEVPESDRCIVGGAQNSLQSMLDLLTYIMGIIVSNPEEFGKLVIMSFVLVSSAALLYTLHVYQVRKHLFHFEKFLKV</sequence>
<feature type="transmembrane region" description="Helical" evidence="7">
    <location>
        <begin position="57"/>
        <end position="81"/>
    </location>
</feature>
<dbReference type="Gene3D" id="1.20.1250.20">
    <property type="entry name" value="MFS general substrate transporter like domains"/>
    <property type="match status" value="1"/>
</dbReference>
<feature type="transmembrane region" description="Helical" evidence="7">
    <location>
        <begin position="126"/>
        <end position="151"/>
    </location>
</feature>
<feature type="transmembrane region" description="Helical" evidence="7">
    <location>
        <begin position="93"/>
        <end position="114"/>
    </location>
</feature>
<dbReference type="Pfam" id="PF06963">
    <property type="entry name" value="FPN1"/>
    <property type="match status" value="1"/>
</dbReference>
<feature type="transmembrane region" description="Helical" evidence="7">
    <location>
        <begin position="382"/>
        <end position="405"/>
    </location>
</feature>
<dbReference type="InterPro" id="IPR009716">
    <property type="entry name" value="Ferroportin-1"/>
</dbReference>
<keyword evidence="3 7" id="KW-0813">Transport</keyword>
<feature type="transmembrane region" description="Helical" evidence="7">
    <location>
        <begin position="215"/>
        <end position="232"/>
    </location>
</feature>
<accession>A0AB40CCG4</accession>
<gene>
    <name evidence="9" type="primary">LOC120273453</name>
</gene>
<evidence type="ECO:0000256" key="5">
    <source>
        <dbReference type="ARBA" id="ARBA00022989"/>
    </source>
</evidence>
<feature type="transmembrane region" description="Helical" evidence="7">
    <location>
        <begin position="322"/>
        <end position="346"/>
    </location>
</feature>
<dbReference type="GO" id="GO:0016020">
    <property type="term" value="C:membrane"/>
    <property type="evidence" value="ECO:0007669"/>
    <property type="project" value="UniProtKB-SubCell"/>
</dbReference>
<name>A0AB40CCG4_DIOCR</name>
<evidence type="ECO:0000256" key="4">
    <source>
        <dbReference type="ARBA" id="ARBA00022692"/>
    </source>
</evidence>
<dbReference type="Proteomes" id="UP001515500">
    <property type="component" value="Chromosome 12"/>
</dbReference>
<dbReference type="CDD" id="cd17480">
    <property type="entry name" value="MFS_SLC40A1_like"/>
    <property type="match status" value="1"/>
</dbReference>
<reference evidence="9" key="1">
    <citation type="submission" date="2025-08" db="UniProtKB">
        <authorList>
            <consortium name="RefSeq"/>
        </authorList>
    </citation>
    <scope>IDENTIFICATION</scope>
</reference>
<dbReference type="GO" id="GO:0005381">
    <property type="term" value="F:iron ion transmembrane transporter activity"/>
    <property type="evidence" value="ECO:0007669"/>
    <property type="project" value="UniProtKB-UniRule"/>
</dbReference>
<keyword evidence="6 7" id="KW-0472">Membrane</keyword>
<keyword evidence="5 7" id="KW-1133">Transmembrane helix</keyword>
<feature type="transmembrane region" description="Helical" evidence="7">
    <location>
        <begin position="290"/>
        <end position="310"/>
    </location>
</feature>
<evidence type="ECO:0000256" key="3">
    <source>
        <dbReference type="ARBA" id="ARBA00022448"/>
    </source>
</evidence>
<organism evidence="8 9">
    <name type="scientific">Dioscorea cayennensis subsp. rotundata</name>
    <name type="common">White Guinea yam</name>
    <name type="synonym">Dioscorea rotundata</name>
    <dbReference type="NCBI Taxonomy" id="55577"/>
    <lineage>
        <taxon>Eukaryota</taxon>
        <taxon>Viridiplantae</taxon>
        <taxon>Streptophyta</taxon>
        <taxon>Embryophyta</taxon>
        <taxon>Tracheophyta</taxon>
        <taxon>Spermatophyta</taxon>
        <taxon>Magnoliopsida</taxon>
        <taxon>Liliopsida</taxon>
        <taxon>Dioscoreales</taxon>
        <taxon>Dioscoreaceae</taxon>
        <taxon>Dioscorea</taxon>
    </lineage>
</organism>
<keyword evidence="7" id="KW-0406">Ion transport</keyword>
<dbReference type="PANTHER" id="PTHR11660:SF57">
    <property type="entry name" value="SOLUTE CARRIER FAMILY 40 MEMBER"/>
    <property type="match status" value="1"/>
</dbReference>
<feature type="transmembrane region" description="Helical" evidence="7">
    <location>
        <begin position="358"/>
        <end position="376"/>
    </location>
</feature>
<protein>
    <recommendedName>
        <fullName evidence="7">Solute carrier family 40 member</fullName>
    </recommendedName>
</protein>
<feature type="transmembrane region" description="Helical" evidence="7">
    <location>
        <begin position="184"/>
        <end position="209"/>
    </location>
</feature>
<comment type="subcellular location">
    <subcellularLocation>
        <location evidence="1 7">Membrane</location>
        <topology evidence="1 7">Multi-pass membrane protein</topology>
    </subcellularLocation>
</comment>
<dbReference type="AlphaFoldDB" id="A0AB40CCG4"/>
<evidence type="ECO:0000256" key="1">
    <source>
        <dbReference type="ARBA" id="ARBA00004141"/>
    </source>
</evidence>